<keyword evidence="3" id="KW-1185">Reference proteome</keyword>
<evidence type="ECO:0000313" key="2">
    <source>
        <dbReference type="EMBL" id="MBB5687408.1"/>
    </source>
</evidence>
<keyword evidence="1" id="KW-0812">Transmembrane</keyword>
<feature type="transmembrane region" description="Helical" evidence="1">
    <location>
        <begin position="196"/>
        <end position="215"/>
    </location>
</feature>
<protein>
    <submittedName>
        <fullName evidence="2">Putative iron-regulated membrane protein</fullName>
    </submittedName>
</protein>
<dbReference type="PANTHER" id="PTHR34219:SF1">
    <property type="entry name" value="PEPSY DOMAIN-CONTAINING PROTEIN"/>
    <property type="match status" value="1"/>
</dbReference>
<keyword evidence="1" id="KW-1133">Transmembrane helix</keyword>
<evidence type="ECO:0000256" key="1">
    <source>
        <dbReference type="SAM" id="Phobius"/>
    </source>
</evidence>
<proteinExistence type="predicted"/>
<dbReference type="InterPro" id="IPR005625">
    <property type="entry name" value="PepSY-ass_TM"/>
</dbReference>
<reference evidence="2 3" key="1">
    <citation type="submission" date="2020-08" db="EMBL/GenBank/DDBJ databases">
        <title>Genomic Encyclopedia of Type Strains, Phase IV (KMG-IV): sequencing the most valuable type-strain genomes for metagenomic binning, comparative biology and taxonomic classification.</title>
        <authorList>
            <person name="Goeker M."/>
        </authorList>
    </citation>
    <scope>NUCLEOTIDE SEQUENCE [LARGE SCALE GENOMIC DNA]</scope>
    <source>
        <strain evidence="2 3">DSM 25079</strain>
    </source>
</reference>
<dbReference type="EMBL" id="JACIJC010000005">
    <property type="protein sequence ID" value="MBB5687408.1"/>
    <property type="molecule type" value="Genomic_DNA"/>
</dbReference>
<organism evidence="2 3">
    <name type="scientific">Sphingobium boeckii</name>
    <dbReference type="NCBI Taxonomy" id="1082345"/>
    <lineage>
        <taxon>Bacteria</taxon>
        <taxon>Pseudomonadati</taxon>
        <taxon>Pseudomonadota</taxon>
        <taxon>Alphaproteobacteria</taxon>
        <taxon>Sphingomonadales</taxon>
        <taxon>Sphingomonadaceae</taxon>
        <taxon>Sphingobium</taxon>
    </lineage>
</organism>
<dbReference type="RefSeq" id="WP_184020835.1">
    <property type="nucleotide sequence ID" value="NZ_JACIJC010000005.1"/>
</dbReference>
<dbReference type="AlphaFoldDB" id="A0A7W9EFK2"/>
<dbReference type="PANTHER" id="PTHR34219">
    <property type="entry name" value="IRON-REGULATED INNER MEMBRANE PROTEIN-RELATED"/>
    <property type="match status" value="1"/>
</dbReference>
<name>A0A7W9EFK2_9SPHN</name>
<dbReference type="Proteomes" id="UP000549617">
    <property type="component" value="Unassembled WGS sequence"/>
</dbReference>
<dbReference type="Pfam" id="PF03929">
    <property type="entry name" value="PepSY_TM"/>
    <property type="match status" value="1"/>
</dbReference>
<sequence length="461" mass="50202">MATVPSLSKTYRAIWRWHFYAGLIVAPFLVILSVTGAIYLFNEEINDALSPELRFVIPRAAPTPVSDMIRAALAAHPGAATRIDLPATPDRAATVFVTPDAGEALRIAVDPGDARVLGSYVYERTLVGFADDMHGSLTIGTIGDRIVELAACWALVLIATGLYLWWPRSRKGPAGLLYPRLWAKGRLFWRDLHASVGVWTVALIAFLILTGLPWAGVQGDLLKQVTAAADIGYPASTRGYGAPKSVPMKAALREAPWTLEDAPMPVSDATHADHPGHGLMPAMQDEAAVSGIDDIVQAAADHRLASGYRLFLPAGPEGVYTAYTYPDQPQGQRTLYFDRYSGHLIREIRYADYGWAAKAIELGVQLHMGNYFGRANQILMLIPCIGIVLLVVSGVIMWWKRRPAGRLGAPPSISDVRMKGAIALLIIAGVVMPLLGLSLIAVFLIDLMVQQLRRPRSVREE</sequence>
<feature type="transmembrane region" description="Helical" evidence="1">
    <location>
        <begin position="20"/>
        <end position="41"/>
    </location>
</feature>
<feature type="transmembrane region" description="Helical" evidence="1">
    <location>
        <begin position="420"/>
        <end position="449"/>
    </location>
</feature>
<feature type="transmembrane region" description="Helical" evidence="1">
    <location>
        <begin position="146"/>
        <end position="166"/>
    </location>
</feature>
<gene>
    <name evidence="2" type="ORF">FHS49_003436</name>
</gene>
<accession>A0A7W9EFK2</accession>
<evidence type="ECO:0000313" key="3">
    <source>
        <dbReference type="Proteomes" id="UP000549617"/>
    </source>
</evidence>
<keyword evidence="1" id="KW-0472">Membrane</keyword>
<comment type="caution">
    <text evidence="2">The sequence shown here is derived from an EMBL/GenBank/DDBJ whole genome shotgun (WGS) entry which is preliminary data.</text>
</comment>
<feature type="transmembrane region" description="Helical" evidence="1">
    <location>
        <begin position="378"/>
        <end position="400"/>
    </location>
</feature>